<dbReference type="eggNOG" id="COG4379">
    <property type="taxonomic scope" value="Bacteria"/>
</dbReference>
<reference evidence="4 5" key="1">
    <citation type="journal article" date="2011" name="J. Bacteriol.">
        <title>Genome sequence of the mercury-methylating and pleomorphic Desulfovibrio africanus Strain Walvis Bay.</title>
        <authorList>
            <person name="Brown S.D."/>
            <person name="Wall J.D."/>
            <person name="Kucken A.M."/>
            <person name="Gilmour C.C."/>
            <person name="Podar M."/>
            <person name="Brandt C.C."/>
            <person name="Teshima H."/>
            <person name="Detter J.C."/>
            <person name="Han C.S."/>
            <person name="Land M.L."/>
            <person name="Lucas S."/>
            <person name="Han J."/>
            <person name="Pennacchio L."/>
            <person name="Nolan M."/>
            <person name="Pitluck S."/>
            <person name="Woyke T."/>
            <person name="Goodwin L."/>
            <person name="Palumbo A.V."/>
            <person name="Elias D.A."/>
        </authorList>
    </citation>
    <scope>NUCLEOTIDE SEQUENCE [LARGE SCALE GENOMIC DNA]</scope>
    <source>
        <strain evidence="4 5">Walvis Bay</strain>
    </source>
</reference>
<dbReference type="InterPro" id="IPR023399">
    <property type="entry name" value="Baseplate-like_2-layer_sand"/>
</dbReference>
<evidence type="ECO:0000259" key="1">
    <source>
        <dbReference type="Pfam" id="PF21683"/>
    </source>
</evidence>
<proteinExistence type="predicted"/>
<dbReference type="Pfam" id="PF21683">
    <property type="entry name" value="GpP-like_1st"/>
    <property type="match status" value="1"/>
</dbReference>
<dbReference type="EMBL" id="CP003221">
    <property type="protein sequence ID" value="EGJ49055.1"/>
    <property type="molecule type" value="Genomic_DNA"/>
</dbReference>
<dbReference type="Gene3D" id="3.30.1920.10">
    <property type="entry name" value="Baseplate protein-like domains - 2 layer sandwich fold"/>
    <property type="match status" value="1"/>
</dbReference>
<dbReference type="HOGENOM" id="CLU_060292_0_0_7"/>
<dbReference type="InterPro" id="IPR049354">
    <property type="entry name" value="GpP-like_N"/>
</dbReference>
<gene>
    <name evidence="4" type="ORF">Desaf_0703</name>
</gene>
<sequence>MASETMPDVRLLVDGTLYGGWQSIRIRRGLEQVAGSFELSITERWAGQDTPRPIRPGAACRVLIDGVAVITGFVDDVAIRYDSKDHTVEVSGRDATGDLVDCSAPSTQWKGRTLTDVARSLCAPFKIGVRADIDVGGPFKTLKSSEGDTVFEVLEAAARVRAALLVSDGLGNLVVTRASSKRVSTALELGVNVLSGDGSFSHKDRYSEIAIKGQSAGAEGWSGEAAAQPKAVAKDSRIKRHRPLTIIAEEQIDSAAAKVRAEWERNVRFGRSQRLVYTVDGWRHRDGLWTPNMLVPVRDAFLGITADRLLTGVALILDGEGLRSELTLVPPEAFERVELPEPGAGTEAW</sequence>
<evidence type="ECO:0000259" key="3">
    <source>
        <dbReference type="Pfam" id="PF22255"/>
    </source>
</evidence>
<dbReference type="InterPro" id="IPR053981">
    <property type="entry name" value="Gp44/GpP-like_2nd"/>
</dbReference>
<dbReference type="PIRSF" id="PIRSF004440">
    <property type="entry name" value="GpP"/>
    <property type="match status" value="1"/>
</dbReference>
<dbReference type="InterPro" id="IPR026276">
    <property type="entry name" value="Baseplate_GpP"/>
</dbReference>
<dbReference type="STRING" id="690850.Desaf_0703"/>
<dbReference type="SUPFAM" id="SSF69279">
    <property type="entry name" value="Phage tail proteins"/>
    <property type="match status" value="2"/>
</dbReference>
<keyword evidence="5" id="KW-1185">Reference proteome</keyword>
<dbReference type="Gene3D" id="2.30.300.10">
    <property type="entry name" value="Baseplate protein-like domain - beta roll fold"/>
    <property type="match status" value="1"/>
</dbReference>
<feature type="domain" description="Baseplate hub protein gp44/GpP-like second" evidence="3">
    <location>
        <begin position="96"/>
        <end position="177"/>
    </location>
</feature>
<accession>F3YW25</accession>
<evidence type="ECO:0000313" key="4">
    <source>
        <dbReference type="EMBL" id="EGJ49055.1"/>
    </source>
</evidence>
<feature type="domain" description="Baseplate hub protein gp44-like N-terminal" evidence="1">
    <location>
        <begin position="8"/>
        <end position="94"/>
    </location>
</feature>
<dbReference type="Gene3D" id="3.55.50.10">
    <property type="entry name" value="Baseplate protein-like domains"/>
    <property type="match status" value="1"/>
</dbReference>
<evidence type="ECO:0000259" key="2">
    <source>
        <dbReference type="Pfam" id="PF21929"/>
    </source>
</evidence>
<dbReference type="RefSeq" id="WP_014258891.1">
    <property type="nucleotide sequence ID" value="NC_016629.1"/>
</dbReference>
<feature type="domain" description="Baseplate hub protein gp44/GpP-like C-terminal" evidence="2">
    <location>
        <begin position="255"/>
        <end position="335"/>
    </location>
</feature>
<evidence type="ECO:0000313" key="5">
    <source>
        <dbReference type="Proteomes" id="UP000007844"/>
    </source>
</evidence>
<dbReference type="Proteomes" id="UP000007844">
    <property type="component" value="Chromosome"/>
</dbReference>
<name>F3YW25_DESAF</name>
<dbReference type="Pfam" id="PF21929">
    <property type="entry name" value="GpP_4th"/>
    <property type="match status" value="1"/>
</dbReference>
<dbReference type="InterPro" id="IPR053982">
    <property type="entry name" value="Gp44/GpP-like_C"/>
</dbReference>
<dbReference type="Pfam" id="PF22255">
    <property type="entry name" value="Gp44-like_2nd"/>
    <property type="match status" value="1"/>
</dbReference>
<dbReference type="KEGG" id="daf:Desaf_0703"/>
<dbReference type="AlphaFoldDB" id="F3YW25"/>
<protein>
    <submittedName>
        <fullName evidence="4">Bacteriophage Mu P</fullName>
    </submittedName>
</protein>
<organism evidence="4 5">
    <name type="scientific">Desulfocurvibacter africanus subsp. africanus str. Walvis Bay</name>
    <dbReference type="NCBI Taxonomy" id="690850"/>
    <lineage>
        <taxon>Bacteria</taxon>
        <taxon>Pseudomonadati</taxon>
        <taxon>Thermodesulfobacteriota</taxon>
        <taxon>Desulfovibrionia</taxon>
        <taxon>Desulfovibrionales</taxon>
        <taxon>Desulfovibrionaceae</taxon>
        <taxon>Desulfocurvibacter</taxon>
    </lineage>
</organism>